<dbReference type="PROSITE" id="PS50102">
    <property type="entry name" value="RRM"/>
    <property type="match status" value="1"/>
</dbReference>
<dbReference type="GO" id="GO:0003729">
    <property type="term" value="F:mRNA binding"/>
    <property type="evidence" value="ECO:0007669"/>
    <property type="project" value="TreeGrafter"/>
</dbReference>
<dbReference type="Pfam" id="PF00076">
    <property type="entry name" value="RRM_1"/>
    <property type="match status" value="1"/>
</dbReference>
<feature type="compositionally biased region" description="Basic and acidic residues" evidence="4">
    <location>
        <begin position="317"/>
        <end position="326"/>
    </location>
</feature>
<dbReference type="EMBL" id="ML014160">
    <property type="protein sequence ID" value="RKP01820.1"/>
    <property type="molecule type" value="Genomic_DNA"/>
</dbReference>
<feature type="compositionally biased region" description="Low complexity" evidence="4">
    <location>
        <begin position="250"/>
        <end position="263"/>
    </location>
</feature>
<feature type="region of interest" description="Disordered" evidence="4">
    <location>
        <begin position="157"/>
        <end position="217"/>
    </location>
</feature>
<feature type="region of interest" description="Disordered" evidence="4">
    <location>
        <begin position="234"/>
        <end position="333"/>
    </location>
</feature>
<dbReference type="GO" id="GO:0071004">
    <property type="term" value="C:U2-type prespliceosome"/>
    <property type="evidence" value="ECO:0007669"/>
    <property type="project" value="TreeGrafter"/>
</dbReference>
<evidence type="ECO:0000259" key="5">
    <source>
        <dbReference type="PROSITE" id="PS50102"/>
    </source>
</evidence>
<dbReference type="PANTHER" id="PTHR13952">
    <property type="entry name" value="U1 SMALL NUCLEAR RIBONUCLEOPROTEIN 70 KD"/>
    <property type="match status" value="1"/>
</dbReference>
<feature type="domain" description="RRM" evidence="5">
    <location>
        <begin position="86"/>
        <end position="166"/>
    </location>
</feature>
<name>A0A4P9X9R1_9FUNG</name>
<reference evidence="7" key="1">
    <citation type="journal article" date="2018" name="Nat. Microbiol.">
        <title>Leveraging single-cell genomics to expand the fungal tree of life.</title>
        <authorList>
            <person name="Ahrendt S.R."/>
            <person name="Quandt C.A."/>
            <person name="Ciobanu D."/>
            <person name="Clum A."/>
            <person name="Salamov A."/>
            <person name="Andreopoulos B."/>
            <person name="Cheng J.F."/>
            <person name="Woyke T."/>
            <person name="Pelin A."/>
            <person name="Henrissat B."/>
            <person name="Reynolds N.K."/>
            <person name="Benny G.L."/>
            <person name="Smith M.E."/>
            <person name="James T.Y."/>
            <person name="Grigoriev I.V."/>
        </authorList>
    </citation>
    <scope>NUCLEOTIDE SEQUENCE [LARGE SCALE GENOMIC DNA]</scope>
    <source>
        <strain evidence="7">ATCC 52028</strain>
    </source>
</reference>
<dbReference type="InterPro" id="IPR051183">
    <property type="entry name" value="U1_U11-U12_snRNP_70-35kDa"/>
</dbReference>
<feature type="compositionally biased region" description="Basic and acidic residues" evidence="4">
    <location>
        <begin position="184"/>
        <end position="195"/>
    </location>
</feature>
<dbReference type="SUPFAM" id="SSF54928">
    <property type="entry name" value="RNA-binding domain, RBD"/>
    <property type="match status" value="1"/>
</dbReference>
<evidence type="ECO:0000313" key="7">
    <source>
        <dbReference type="Proteomes" id="UP000274922"/>
    </source>
</evidence>
<evidence type="ECO:0000256" key="1">
    <source>
        <dbReference type="ARBA" id="ARBA00004123"/>
    </source>
</evidence>
<dbReference type="PANTHER" id="PTHR13952:SF9">
    <property type="entry name" value="SERINE_ARGININE REPETITIVE MATRIX PROTEIN 1-LIKE"/>
    <property type="match status" value="1"/>
</dbReference>
<sequence>MADAAAAPAPAPAPSSVEATSTPTPPSATTVKTAMATSASNNSAVGDGPLADPAAARAPSALALAPPASLARADGRADAAPAVPAGKLFIGFGSSLSEHQLLAAFTPFGPIADLHYPFHRSGPHMGAPCGYAFLTYERPADAAAAMAALNGRRVRGSVLTVGPPQTPAGDAGPASHGGGSGHGGSRDAMRGPRDGHGRHHGSRGDDDAAADAADAAAPSRFSAIVPRPVVDAAHKHASAGTGGAGDRAGGKAPSAAAAAISGSRLRDQIQKLQQALAGRSTPPPRGPVPDATRSTPSASPAGGRGGRYGGREGAASRPHDARDGRSERRHRPY</sequence>
<dbReference type="OrthoDB" id="6730379at2759"/>
<dbReference type="GO" id="GO:0005685">
    <property type="term" value="C:U1 snRNP"/>
    <property type="evidence" value="ECO:0007669"/>
    <property type="project" value="TreeGrafter"/>
</dbReference>
<keyword evidence="7" id="KW-1185">Reference proteome</keyword>
<evidence type="ECO:0000313" key="6">
    <source>
        <dbReference type="EMBL" id="RKP01820.1"/>
    </source>
</evidence>
<accession>A0A4P9X9R1</accession>
<keyword evidence="3" id="KW-0694">RNA-binding</keyword>
<dbReference type="InterPro" id="IPR000504">
    <property type="entry name" value="RRM_dom"/>
</dbReference>
<dbReference type="Proteomes" id="UP000274922">
    <property type="component" value="Unassembled WGS sequence"/>
</dbReference>
<evidence type="ECO:0000256" key="2">
    <source>
        <dbReference type="ARBA" id="ARBA00023242"/>
    </source>
</evidence>
<dbReference type="Gene3D" id="3.30.70.330">
    <property type="match status" value="1"/>
</dbReference>
<keyword evidence="2" id="KW-0539">Nucleus</keyword>
<dbReference type="GO" id="GO:0000398">
    <property type="term" value="P:mRNA splicing, via spliceosome"/>
    <property type="evidence" value="ECO:0007669"/>
    <property type="project" value="TreeGrafter"/>
</dbReference>
<feature type="region of interest" description="Disordered" evidence="4">
    <location>
        <begin position="1"/>
        <end position="52"/>
    </location>
</feature>
<dbReference type="InterPro" id="IPR012677">
    <property type="entry name" value="Nucleotide-bd_a/b_plait_sf"/>
</dbReference>
<dbReference type="GO" id="GO:0071011">
    <property type="term" value="C:precatalytic spliceosome"/>
    <property type="evidence" value="ECO:0007669"/>
    <property type="project" value="TreeGrafter"/>
</dbReference>
<dbReference type="SMART" id="SM00360">
    <property type="entry name" value="RRM"/>
    <property type="match status" value="1"/>
</dbReference>
<organism evidence="6 7">
    <name type="scientific">Caulochytrium protostelioides</name>
    <dbReference type="NCBI Taxonomy" id="1555241"/>
    <lineage>
        <taxon>Eukaryota</taxon>
        <taxon>Fungi</taxon>
        <taxon>Fungi incertae sedis</taxon>
        <taxon>Chytridiomycota</taxon>
        <taxon>Chytridiomycota incertae sedis</taxon>
        <taxon>Chytridiomycetes</taxon>
        <taxon>Caulochytriales</taxon>
        <taxon>Caulochytriaceae</taxon>
        <taxon>Caulochytrium</taxon>
    </lineage>
</organism>
<dbReference type="GO" id="GO:0030619">
    <property type="term" value="F:U1 snRNA binding"/>
    <property type="evidence" value="ECO:0007669"/>
    <property type="project" value="TreeGrafter"/>
</dbReference>
<dbReference type="STRING" id="1555241.A0A4P9X9R1"/>
<proteinExistence type="predicted"/>
<evidence type="ECO:0000256" key="4">
    <source>
        <dbReference type="SAM" id="MobiDB-lite"/>
    </source>
</evidence>
<dbReference type="InterPro" id="IPR035979">
    <property type="entry name" value="RBD_domain_sf"/>
</dbReference>
<dbReference type="AlphaFoldDB" id="A0A4P9X9R1"/>
<protein>
    <recommendedName>
        <fullName evidence="5">RRM domain-containing protein</fullName>
    </recommendedName>
</protein>
<comment type="subcellular location">
    <subcellularLocation>
        <location evidence="1">Nucleus</location>
    </subcellularLocation>
</comment>
<gene>
    <name evidence="6" type="ORF">CXG81DRAFT_25524</name>
</gene>
<evidence type="ECO:0000256" key="3">
    <source>
        <dbReference type="PROSITE-ProRule" id="PRU00176"/>
    </source>
</evidence>
<feature type="compositionally biased region" description="Gly residues" evidence="4">
    <location>
        <begin position="302"/>
        <end position="312"/>
    </location>
</feature>